<dbReference type="PROSITE" id="PS00018">
    <property type="entry name" value="EF_HAND_1"/>
    <property type="match status" value="1"/>
</dbReference>
<dbReference type="EMBL" id="JADMLG010000004">
    <property type="protein sequence ID" value="MBH0776988.1"/>
    <property type="molecule type" value="Genomic_DNA"/>
</dbReference>
<dbReference type="Proteomes" id="UP000655751">
    <property type="component" value="Unassembled WGS sequence"/>
</dbReference>
<keyword evidence="2" id="KW-1185">Reference proteome</keyword>
<organism evidence="1 2">
    <name type="scientific">Nocardia bovistercoris</name>
    <dbReference type="NCBI Taxonomy" id="2785916"/>
    <lineage>
        <taxon>Bacteria</taxon>
        <taxon>Bacillati</taxon>
        <taxon>Actinomycetota</taxon>
        <taxon>Actinomycetes</taxon>
        <taxon>Mycobacteriales</taxon>
        <taxon>Nocardiaceae</taxon>
        <taxon>Nocardia</taxon>
    </lineage>
</organism>
<dbReference type="InterPro" id="IPR013494">
    <property type="entry name" value="CHP02678"/>
</dbReference>
<evidence type="ECO:0000313" key="2">
    <source>
        <dbReference type="Proteomes" id="UP000655751"/>
    </source>
</evidence>
<accession>A0A931IBX4</accession>
<proteinExistence type="predicted"/>
<name>A0A931IBX4_9NOCA</name>
<reference evidence="1" key="1">
    <citation type="submission" date="2020-11" db="EMBL/GenBank/DDBJ databases">
        <title>Nocardia NEAU-351.nov., a novel actinomycete isolated from the cow dung.</title>
        <authorList>
            <person name="Zhang X."/>
        </authorList>
    </citation>
    <scope>NUCLEOTIDE SEQUENCE</scope>
    <source>
        <strain evidence="1">NEAU-351</strain>
    </source>
</reference>
<comment type="caution">
    <text evidence="1">The sequence shown here is derived from an EMBL/GenBank/DDBJ whole genome shotgun (WGS) entry which is preliminary data.</text>
</comment>
<dbReference type="Pfam" id="PF09661">
    <property type="entry name" value="DUF2398"/>
    <property type="match status" value="1"/>
</dbReference>
<gene>
    <name evidence="1" type="ORF">IT779_11900</name>
</gene>
<sequence>MDRRRAFTGLLANPVVDRVRHRELFGLVRSPRHRPELVNWFSSRLGYRLVVTDTAARLFRLPLGDSVIAPRRVNPPARRALILALLAAAAAEEAEDITSTQDLSDRARVLSAREDCPVTAYEPDRFPERKLFITALDLLVSAGALAAVGGDAVDRRDSWARQADKVGGTFEVRREMLLRMADPAALGAALRQRGAVFTDAAERFAVMRRIIELPVCLYSDLTEAERTYLIRQRGRVVGWCTEMTGWTLEQRAEGLALIAGAESATDLPFPRLRAVDFVTLVILGELYRDRDDDDVVTETDLLAAVDEVAVRHPKSITAEVATPAARRDRAVELLRALDLLRPGSRPGLWRLTPAAARYRSPRILAETASIEEIR</sequence>
<protein>
    <submittedName>
        <fullName evidence="1">DUF2398 family protein</fullName>
    </submittedName>
</protein>
<dbReference type="InterPro" id="IPR018247">
    <property type="entry name" value="EF_Hand_1_Ca_BS"/>
</dbReference>
<dbReference type="AlphaFoldDB" id="A0A931IBX4"/>
<evidence type="ECO:0000313" key="1">
    <source>
        <dbReference type="EMBL" id="MBH0776988.1"/>
    </source>
</evidence>